<dbReference type="Gene3D" id="3.30.980.20">
    <property type="entry name" value="Putative mannosyl-3-phosphoglycerate phosphatase, domain 2"/>
    <property type="match status" value="1"/>
</dbReference>
<evidence type="ECO:0000313" key="4">
    <source>
        <dbReference type="EMBL" id="MCW2308590.1"/>
    </source>
</evidence>
<dbReference type="Gene3D" id="3.40.50.1000">
    <property type="entry name" value="HAD superfamily/HAD-like"/>
    <property type="match status" value="1"/>
</dbReference>
<sequence length="265" mass="28023">MTLIVVTDLDGTLLDHDSYRWDAAIPALDLLKDREIPLILSSSKTAAEIAPLRETLGFSHCPAIVENGAGILEGGDAAGEDDAGETPYGRLRDVLDALPADLREPFAGFGDWTVEEVAERTGMDIESAARAQARRFSEPGLWSGSEGDLDAFLAALGKHGVSARRGGRFLTLSFGADKADRIAEIAPRYAVDGSDPTVIALGDAPNDVGMLEAADIGIVIANPAHDPLPALKGEADGRIRRSRLPGPEGWNESLLSVINDTNFGV</sequence>
<dbReference type="InterPro" id="IPR006381">
    <property type="entry name" value="HAD-SF-IIB-MPGP"/>
</dbReference>
<dbReference type="Proteomes" id="UP001209755">
    <property type="component" value="Unassembled WGS sequence"/>
</dbReference>
<keyword evidence="5" id="KW-1185">Reference proteome</keyword>
<dbReference type="InterPro" id="IPR036412">
    <property type="entry name" value="HAD-like_sf"/>
</dbReference>
<evidence type="ECO:0000256" key="3">
    <source>
        <dbReference type="ARBA" id="ARBA00022842"/>
    </source>
</evidence>
<protein>
    <submittedName>
        <fullName evidence="4">Mannosyl-3-phosphoglycerate phosphatase</fullName>
        <ecNumber evidence="4">3.1.3.70</ecNumber>
    </submittedName>
</protein>
<dbReference type="NCBIfam" id="TIGR01486">
    <property type="entry name" value="HAD-SF-IIB-MPGP"/>
    <property type="match status" value="1"/>
</dbReference>
<dbReference type="Pfam" id="PF08282">
    <property type="entry name" value="Hydrolase_3"/>
    <property type="match status" value="2"/>
</dbReference>
<dbReference type="SFLD" id="SFLDS00003">
    <property type="entry name" value="Haloacid_Dehalogenase"/>
    <property type="match status" value="1"/>
</dbReference>
<dbReference type="InterPro" id="IPR023214">
    <property type="entry name" value="HAD_sf"/>
</dbReference>
<dbReference type="EC" id="3.1.3.70" evidence="4"/>
<dbReference type="SFLD" id="SFLDG01142">
    <property type="entry name" value="C2.B.2:_Mannosyl-3-phosphoglyc"/>
    <property type="match status" value="1"/>
</dbReference>
<dbReference type="PANTHER" id="PTHR10000">
    <property type="entry name" value="PHOSPHOSERINE PHOSPHATASE"/>
    <property type="match status" value="1"/>
</dbReference>
<evidence type="ECO:0000256" key="1">
    <source>
        <dbReference type="ARBA" id="ARBA00022723"/>
    </source>
</evidence>
<comment type="caution">
    <text evidence="4">The sequence shown here is derived from an EMBL/GenBank/DDBJ whole genome shotgun (WGS) entry which is preliminary data.</text>
</comment>
<evidence type="ECO:0000313" key="5">
    <source>
        <dbReference type="Proteomes" id="UP001209755"/>
    </source>
</evidence>
<reference evidence="5" key="1">
    <citation type="submission" date="2023-07" db="EMBL/GenBank/DDBJ databases">
        <title>Genome sequencing of Purple Non-Sulfur Bacteria from various extreme environments.</title>
        <authorList>
            <person name="Mayer M."/>
        </authorList>
    </citation>
    <scope>NUCLEOTIDE SEQUENCE [LARGE SCALE GENOMIC DNA]</scope>
    <source>
        <strain evidence="5">DSM 17935</strain>
    </source>
</reference>
<dbReference type="RefSeq" id="WP_264602205.1">
    <property type="nucleotide sequence ID" value="NZ_JAOQNS010000008.1"/>
</dbReference>
<keyword evidence="1" id="KW-0479">Metal-binding</keyword>
<dbReference type="EMBL" id="JAOQNS010000008">
    <property type="protein sequence ID" value="MCW2308590.1"/>
    <property type="molecule type" value="Genomic_DNA"/>
</dbReference>
<name>A0ABT3HDW5_9HYPH</name>
<accession>A0ABT3HDW5</accession>
<keyword evidence="2 4" id="KW-0378">Hydrolase</keyword>
<gene>
    <name evidence="4" type="ORF">M2319_002936</name>
</gene>
<dbReference type="PANTHER" id="PTHR10000:SF8">
    <property type="entry name" value="HAD SUPERFAMILY HYDROLASE-LIKE, TYPE 3"/>
    <property type="match status" value="1"/>
</dbReference>
<organism evidence="4 5">
    <name type="scientific">Rhodobium gokarnense</name>
    <dbReference type="NCBI Taxonomy" id="364296"/>
    <lineage>
        <taxon>Bacteria</taxon>
        <taxon>Pseudomonadati</taxon>
        <taxon>Pseudomonadota</taxon>
        <taxon>Alphaproteobacteria</taxon>
        <taxon>Hyphomicrobiales</taxon>
        <taxon>Rhodobiaceae</taxon>
        <taxon>Rhodobium</taxon>
    </lineage>
</organism>
<evidence type="ECO:0000256" key="2">
    <source>
        <dbReference type="ARBA" id="ARBA00022801"/>
    </source>
</evidence>
<dbReference type="SFLD" id="SFLDG01140">
    <property type="entry name" value="C2.B:_Phosphomannomutase_and_P"/>
    <property type="match status" value="1"/>
</dbReference>
<keyword evidence="3" id="KW-0460">Magnesium</keyword>
<proteinExistence type="predicted"/>
<dbReference type="SUPFAM" id="SSF56784">
    <property type="entry name" value="HAD-like"/>
    <property type="match status" value="1"/>
</dbReference>
<dbReference type="GO" id="GO:0050531">
    <property type="term" value="F:mannosyl-3-phosphoglycerate phosphatase activity"/>
    <property type="evidence" value="ECO:0007669"/>
    <property type="project" value="UniProtKB-EC"/>
</dbReference>